<name>A0AB38TF24_9HYPH</name>
<dbReference type="RefSeq" id="WP_050580551.1">
    <property type="nucleotide sequence ID" value="NZ_CP088147.1"/>
</dbReference>
<reference evidence="6 7" key="1">
    <citation type="journal article" date="2022" name="Microbiol. Resour. Announc.">
        <title>Complete Genome Sequence of Mesorhizobium ciceri Strain R30, a Rhizobium Used as a Commercial Inoculant for Chickpea in Argentina.</title>
        <authorList>
            <person name="Foresto E."/>
            <person name="Revale S."/>
            <person name="Primo E."/>
            <person name="Nievas F."/>
            <person name="Carezzano E."/>
            <person name="Puente M."/>
            <person name="Alzari P."/>
            <person name="Mart M."/>
            <person name="Ben-Assaya M."/>
            <person name="Mornico D."/>
            <person name="Santoro M."/>
            <person name="Mart F."/>
            <person name="Giordano W."/>
            <person name="Bogino P."/>
        </authorList>
    </citation>
    <scope>NUCLEOTIDE SEQUENCE [LARGE SCALE GENOMIC DNA]</scope>
    <source>
        <strain evidence="6 7">R30</strain>
    </source>
</reference>
<dbReference type="Gene3D" id="1.10.10.10">
    <property type="entry name" value="Winged helix-like DNA-binding domain superfamily/Winged helix DNA-binding domain"/>
    <property type="match status" value="1"/>
</dbReference>
<dbReference type="PANTHER" id="PTHR30126">
    <property type="entry name" value="HTH-TYPE TRANSCRIPTIONAL REGULATOR"/>
    <property type="match status" value="1"/>
</dbReference>
<dbReference type="InterPro" id="IPR000847">
    <property type="entry name" value="LysR_HTH_N"/>
</dbReference>
<evidence type="ECO:0000259" key="5">
    <source>
        <dbReference type="PROSITE" id="PS50931"/>
    </source>
</evidence>
<dbReference type="Pfam" id="PF00126">
    <property type="entry name" value="HTH_1"/>
    <property type="match status" value="1"/>
</dbReference>
<dbReference type="GO" id="GO:0000976">
    <property type="term" value="F:transcription cis-regulatory region binding"/>
    <property type="evidence" value="ECO:0007669"/>
    <property type="project" value="TreeGrafter"/>
</dbReference>
<sequence length="286" mass="31596">MKVIFLNIEHIRAFLEVGAAGSFQHAADQLNVTQSTISARIKALERRLNRQLFHRKRNGVALTTGGHQFHASAVNIVRAWERGQQVATLPEGLNAFVTLGVEDNHWPRVVPGWLECMAKALPDGVASAISERSDILMERLRAGLLDIAVLYDPRHCAEARIEPLISEELVMVSTKPRAVQSGVVPGYVFVDWGETFRAQHSMHFPGVFSHKLTIRSSAVAMDHILANGGSGYFLAESVTQHVKCGRLHLVEGAPRFQRTVFVAVRIDVIAPEFIETAVQALRDTIA</sequence>
<gene>
    <name evidence="6" type="ORF">LRP29_07035</name>
</gene>
<dbReference type="PRINTS" id="PR00039">
    <property type="entry name" value="HTHLYSR"/>
</dbReference>
<comment type="similarity">
    <text evidence="1">Belongs to the LysR transcriptional regulatory family.</text>
</comment>
<dbReference type="GO" id="GO:0003700">
    <property type="term" value="F:DNA-binding transcription factor activity"/>
    <property type="evidence" value="ECO:0007669"/>
    <property type="project" value="InterPro"/>
</dbReference>
<dbReference type="AlphaFoldDB" id="A0AB38TF24"/>
<evidence type="ECO:0000256" key="4">
    <source>
        <dbReference type="ARBA" id="ARBA00023163"/>
    </source>
</evidence>
<evidence type="ECO:0000313" key="7">
    <source>
        <dbReference type="Proteomes" id="UP001060070"/>
    </source>
</evidence>
<organism evidence="6 7">
    <name type="scientific">Mesorhizobium ciceri</name>
    <dbReference type="NCBI Taxonomy" id="39645"/>
    <lineage>
        <taxon>Bacteria</taxon>
        <taxon>Pseudomonadati</taxon>
        <taxon>Pseudomonadota</taxon>
        <taxon>Alphaproteobacteria</taxon>
        <taxon>Hyphomicrobiales</taxon>
        <taxon>Phyllobacteriaceae</taxon>
        <taxon>Mesorhizobium</taxon>
    </lineage>
</organism>
<accession>A0AB38TF24</accession>
<keyword evidence="7" id="KW-1185">Reference proteome</keyword>
<evidence type="ECO:0000256" key="1">
    <source>
        <dbReference type="ARBA" id="ARBA00009437"/>
    </source>
</evidence>
<evidence type="ECO:0000256" key="3">
    <source>
        <dbReference type="ARBA" id="ARBA00023125"/>
    </source>
</evidence>
<dbReference type="PANTHER" id="PTHR30126:SF21">
    <property type="entry name" value="TRANSCRIPTIONAL REGULATOR-RELATED"/>
    <property type="match status" value="1"/>
</dbReference>
<evidence type="ECO:0000313" key="6">
    <source>
        <dbReference type="EMBL" id="UTU53165.1"/>
    </source>
</evidence>
<keyword evidence="3" id="KW-0238">DNA-binding</keyword>
<dbReference type="SUPFAM" id="SSF53850">
    <property type="entry name" value="Periplasmic binding protein-like II"/>
    <property type="match status" value="1"/>
</dbReference>
<dbReference type="FunFam" id="1.10.10.10:FF:000001">
    <property type="entry name" value="LysR family transcriptional regulator"/>
    <property type="match status" value="1"/>
</dbReference>
<dbReference type="EMBL" id="CP088147">
    <property type="protein sequence ID" value="UTU53165.1"/>
    <property type="molecule type" value="Genomic_DNA"/>
</dbReference>
<dbReference type="InterPro" id="IPR036390">
    <property type="entry name" value="WH_DNA-bd_sf"/>
</dbReference>
<feature type="domain" description="HTH lysR-type" evidence="5">
    <location>
        <begin position="6"/>
        <end position="63"/>
    </location>
</feature>
<dbReference type="SUPFAM" id="SSF46785">
    <property type="entry name" value="Winged helix' DNA-binding domain"/>
    <property type="match status" value="1"/>
</dbReference>
<dbReference type="Gene3D" id="3.40.190.10">
    <property type="entry name" value="Periplasmic binding protein-like II"/>
    <property type="match status" value="1"/>
</dbReference>
<keyword evidence="4" id="KW-0804">Transcription</keyword>
<dbReference type="InterPro" id="IPR036388">
    <property type="entry name" value="WH-like_DNA-bd_sf"/>
</dbReference>
<dbReference type="PROSITE" id="PS50931">
    <property type="entry name" value="HTH_LYSR"/>
    <property type="match status" value="1"/>
</dbReference>
<protein>
    <submittedName>
        <fullName evidence="6">LysR family transcriptional regulator</fullName>
    </submittedName>
</protein>
<keyword evidence="2" id="KW-0805">Transcription regulation</keyword>
<proteinExistence type="inferred from homology"/>
<dbReference type="Proteomes" id="UP001060070">
    <property type="component" value="Chromosome"/>
</dbReference>
<evidence type="ECO:0000256" key="2">
    <source>
        <dbReference type="ARBA" id="ARBA00023015"/>
    </source>
</evidence>